<dbReference type="EMBL" id="FXYH01000011">
    <property type="protein sequence ID" value="SMX45247.1"/>
    <property type="molecule type" value="Genomic_DNA"/>
</dbReference>
<dbReference type="AlphaFoldDB" id="A0A238KRE0"/>
<dbReference type="GO" id="GO:0005886">
    <property type="term" value="C:plasma membrane"/>
    <property type="evidence" value="ECO:0007669"/>
    <property type="project" value="UniProtKB-SubCell"/>
</dbReference>
<feature type="transmembrane region" description="Helical" evidence="7">
    <location>
        <begin position="122"/>
        <end position="145"/>
    </location>
</feature>
<feature type="transmembrane region" description="Helical" evidence="7">
    <location>
        <begin position="77"/>
        <end position="102"/>
    </location>
</feature>
<feature type="domain" description="ABC transmembrane type-1" evidence="8">
    <location>
        <begin position="43"/>
        <end position="247"/>
    </location>
</feature>
<feature type="transmembrane region" description="Helical" evidence="7">
    <location>
        <begin position="185"/>
        <end position="206"/>
    </location>
</feature>
<dbReference type="OrthoDB" id="7066776at2"/>
<keyword evidence="3" id="KW-1003">Cell membrane</keyword>
<feature type="transmembrane region" description="Helical" evidence="7">
    <location>
        <begin position="226"/>
        <end position="251"/>
    </location>
</feature>
<feature type="transmembrane region" description="Helical" evidence="7">
    <location>
        <begin position="344"/>
        <end position="365"/>
    </location>
</feature>
<dbReference type="PROSITE" id="PS50928">
    <property type="entry name" value="ABC_TM1"/>
    <property type="match status" value="2"/>
</dbReference>
<dbReference type="SUPFAM" id="SSF161098">
    <property type="entry name" value="MetI-like"/>
    <property type="match status" value="2"/>
</dbReference>
<dbReference type="InterPro" id="IPR000515">
    <property type="entry name" value="MetI-like"/>
</dbReference>
<feature type="transmembrane region" description="Helical" evidence="7">
    <location>
        <begin position="435"/>
        <end position="455"/>
    </location>
</feature>
<dbReference type="PANTHER" id="PTHR30183:SF9">
    <property type="entry name" value="THIAMINE TRANSPORT SYSTEM PERMEASE PROTEIN THIP"/>
    <property type="match status" value="1"/>
</dbReference>
<keyword evidence="5 7" id="KW-1133">Transmembrane helix</keyword>
<evidence type="ECO:0000259" key="8">
    <source>
        <dbReference type="PROSITE" id="PS50928"/>
    </source>
</evidence>
<feature type="transmembrane region" description="Helical" evidence="7">
    <location>
        <begin position="272"/>
        <end position="298"/>
    </location>
</feature>
<keyword evidence="6 7" id="KW-0472">Membrane</keyword>
<feature type="transmembrane region" description="Helical" evidence="7">
    <location>
        <begin position="371"/>
        <end position="392"/>
    </location>
</feature>
<feature type="transmembrane region" description="Helical" evidence="7">
    <location>
        <begin position="318"/>
        <end position="337"/>
    </location>
</feature>
<evidence type="ECO:0000256" key="7">
    <source>
        <dbReference type="SAM" id="Phobius"/>
    </source>
</evidence>
<dbReference type="PANTHER" id="PTHR30183">
    <property type="entry name" value="MOLYBDENUM TRANSPORT SYSTEM PERMEASE PROTEIN MODB"/>
    <property type="match status" value="1"/>
</dbReference>
<proteinExistence type="predicted"/>
<dbReference type="InterPro" id="IPR035906">
    <property type="entry name" value="MetI-like_sf"/>
</dbReference>
<comment type="subcellular location">
    <subcellularLocation>
        <location evidence="1">Cell membrane</location>
        <topology evidence="1">Multi-pass membrane protein</topology>
    </subcellularLocation>
</comment>
<evidence type="ECO:0000256" key="5">
    <source>
        <dbReference type="ARBA" id="ARBA00022989"/>
    </source>
</evidence>
<dbReference type="GO" id="GO:0055085">
    <property type="term" value="P:transmembrane transport"/>
    <property type="evidence" value="ECO:0007669"/>
    <property type="project" value="InterPro"/>
</dbReference>
<sequence>MAQRAVAITAALVLALLTLGPIAAVLVRSGGLGAFRPGDLEALQFTIWQALLSGFFSVALAIPVARALARRHFWGRSLLVSLLGAPFILPVIVAVMGLIAVFGQNGLVNTVMAALGGPKLDIYGLHGVILAHVFFNLPLATRMLLQAWLAIPGERFRLAASMGLSPWGQFLTLEWPLIRRIAPGAFAVIFVICLTSFAVALTLGGGPRATTVELAIYQAMRFDFDLGRAATLAMLQLAMAVIAGMIALKLAPAQGFGTGRGRQVPRWDGRGAVPRICDTLWILAAAAFLLVPLALVVLRGFPGLMAGGGMGTWVAAKHSVMVALASTALCMLWALPLANRRGELLSVAAIAMSPLVLGTGLFLILRPFVNPFSMALPVTTVVNAMMALPFALRILRPEAEAVEQDFGRLRSTLRMTSLAWLRLVWLPRLRRPMGFAAGLTAALAMGDLGVIALFADPDRATLPLQVYRLMGAYQMEAAAGAALLLLILSFSLFWLFDRGGRVGADT</sequence>
<accession>A0A238KRE0</accession>
<organism evidence="9 10">
    <name type="scientific">Pelagimonas varians</name>
    <dbReference type="NCBI Taxonomy" id="696760"/>
    <lineage>
        <taxon>Bacteria</taxon>
        <taxon>Pseudomonadati</taxon>
        <taxon>Pseudomonadota</taxon>
        <taxon>Alphaproteobacteria</taxon>
        <taxon>Rhodobacterales</taxon>
        <taxon>Roseobacteraceae</taxon>
        <taxon>Pelagimonas</taxon>
    </lineage>
</organism>
<feature type="transmembrane region" description="Helical" evidence="7">
    <location>
        <begin position="45"/>
        <end position="65"/>
    </location>
</feature>
<protein>
    <submittedName>
        <fullName evidence="9">Sulfate transport system permease protein CysW</fullName>
    </submittedName>
</protein>
<keyword evidence="10" id="KW-1185">Reference proteome</keyword>
<feature type="transmembrane region" description="Helical" evidence="7">
    <location>
        <begin position="475"/>
        <end position="496"/>
    </location>
</feature>
<keyword evidence="2" id="KW-0813">Transport</keyword>
<dbReference type="Proteomes" id="UP000220836">
    <property type="component" value="Unassembled WGS sequence"/>
</dbReference>
<name>A0A238KRE0_9RHOB</name>
<evidence type="ECO:0000313" key="10">
    <source>
        <dbReference type="Proteomes" id="UP000220836"/>
    </source>
</evidence>
<dbReference type="CDD" id="cd06261">
    <property type="entry name" value="TM_PBP2"/>
    <property type="match status" value="1"/>
</dbReference>
<evidence type="ECO:0000256" key="3">
    <source>
        <dbReference type="ARBA" id="ARBA00022475"/>
    </source>
</evidence>
<evidence type="ECO:0000256" key="6">
    <source>
        <dbReference type="ARBA" id="ARBA00023136"/>
    </source>
</evidence>
<feature type="domain" description="ABC transmembrane type-1" evidence="8">
    <location>
        <begin position="316"/>
        <end position="496"/>
    </location>
</feature>
<dbReference type="Gene3D" id="1.10.3720.10">
    <property type="entry name" value="MetI-like"/>
    <property type="match status" value="2"/>
</dbReference>
<keyword evidence="4 7" id="KW-0812">Transmembrane</keyword>
<reference evidence="9 10" key="1">
    <citation type="submission" date="2017-05" db="EMBL/GenBank/DDBJ databases">
        <authorList>
            <person name="Song R."/>
            <person name="Chenine A.L."/>
            <person name="Ruprecht R.M."/>
        </authorList>
    </citation>
    <scope>NUCLEOTIDE SEQUENCE [LARGE SCALE GENOMIC DNA]</scope>
    <source>
        <strain evidence="9 10">CECT 8663</strain>
    </source>
</reference>
<gene>
    <name evidence="9" type="primary">cysW_1</name>
    <name evidence="9" type="ORF">PEV8663_02994</name>
</gene>
<evidence type="ECO:0000256" key="2">
    <source>
        <dbReference type="ARBA" id="ARBA00022448"/>
    </source>
</evidence>
<dbReference type="RefSeq" id="WP_097805473.1">
    <property type="nucleotide sequence ID" value="NZ_FXYH01000011.1"/>
</dbReference>
<evidence type="ECO:0000313" key="9">
    <source>
        <dbReference type="EMBL" id="SMX45247.1"/>
    </source>
</evidence>
<evidence type="ECO:0000256" key="1">
    <source>
        <dbReference type="ARBA" id="ARBA00004651"/>
    </source>
</evidence>
<evidence type="ECO:0000256" key="4">
    <source>
        <dbReference type="ARBA" id="ARBA00022692"/>
    </source>
</evidence>